<dbReference type="SUPFAM" id="SSF53649">
    <property type="entry name" value="Alkaline phosphatase-like"/>
    <property type="match status" value="1"/>
</dbReference>
<dbReference type="InterPro" id="IPR024607">
    <property type="entry name" value="Sulfatase_CS"/>
</dbReference>
<name>A0ABD0KXR7_9CAEN</name>
<dbReference type="Gene3D" id="3.10.100.10">
    <property type="entry name" value="Mannose-Binding Protein A, subunit A"/>
    <property type="match status" value="2"/>
</dbReference>
<dbReference type="PROSITE" id="PS00149">
    <property type="entry name" value="SULFATASE_2"/>
    <property type="match status" value="1"/>
</dbReference>
<proteinExistence type="inferred from homology"/>
<dbReference type="SUPFAM" id="SSF56436">
    <property type="entry name" value="C-type lectin-like"/>
    <property type="match status" value="2"/>
</dbReference>
<dbReference type="GO" id="GO:0046872">
    <property type="term" value="F:metal ion binding"/>
    <property type="evidence" value="ECO:0007669"/>
    <property type="project" value="UniProtKB-KW"/>
</dbReference>
<comment type="similarity">
    <text evidence="2">Belongs to the sulfatase family.</text>
</comment>
<dbReference type="Gene3D" id="2.10.25.10">
    <property type="entry name" value="Laminin"/>
    <property type="match status" value="1"/>
</dbReference>
<sequence length="858" mass="95416">MPYRYGLPKNRMHDLDLNWLPENLKLLPEELQDLGYKTHMIGKWHLGYCDWDLTPMNRGFPSFYGKIKGNSDYYTHNAQHKYILNYYDFFDGTRNVSEAVGHYSTTLFSDRAVDIIDEHTGDNPLFLYVAYQTAHVPYQAPERYYTDTNCSHIPYHNRKVYCGMLAAADEGIGNGLYDNTIIVVTSDNGADPIHKTGSRSSSNYPLRGGKVTLWEGGTRVWAVIKAPGMVNPGTIWNSLFHVVDWKPTLVQAACGDNPSSSEDDGIPMYKELLDNKNGNRTKIIYNVMGPGGYAAARGPRFKLHWKYTKKSPGWYFPETIQPDIEEPTTEELEQLSQWHLYDLIEDPAERNNVYSQYENDPEVLELKDLIEAENSRTVPMQNGGESPLATVFRDQMHHWMPGWCEADPPASVCTPTPCQNGGTCIMEDSTRGYYCLCPRRASGDNCETLAPCEESEMQAGGYQQNAQSEVRADGFFITASDPSTVFKADYVLSGDKKVDFESVTFEVLDGDAKRMTFNVYDGRKVVETGTLKFKEMHKGEQWTVPFLNAAVGDSMRFTVVPQDGVSAIALRVINVGSCLQQECGAGWMGYGDSCYKLFAGSSYDSAVTTCEGENGVLAFTKTEGEFNFIYQTVAGSSALWLGGDDKANEGTWVWLDGSPVNNGYTNWKSGEPDGNHNDKDADCLWVTPGGWWRDAICSQSKQFVCRVDAGATATATTAANPATDCAASWTEYDGACYKFFASTAQYSDAVSACAGAREGAVLSPAKTQGEFEFLFNNLASESQMWLGGDDKTVEGTWEWLDGTAVSSTYTNWKTNEPDNAHNTNTDADCLWVTSPSGQWRDAPCTWKRPYACKYDLGA</sequence>
<dbReference type="Gene3D" id="3.40.720.10">
    <property type="entry name" value="Alkaline Phosphatase, subunit A"/>
    <property type="match status" value="1"/>
</dbReference>
<keyword evidence="8" id="KW-0245">EGF-like domain</keyword>
<keyword evidence="5" id="KW-0106">Calcium</keyword>
<dbReference type="AlphaFoldDB" id="A0ABD0KXR7"/>
<dbReference type="InterPro" id="IPR016187">
    <property type="entry name" value="CTDL_fold"/>
</dbReference>
<dbReference type="PROSITE" id="PS50026">
    <property type="entry name" value="EGF_3"/>
    <property type="match status" value="1"/>
</dbReference>
<comment type="cofactor">
    <cofactor evidence="1">
        <name>Ca(2+)</name>
        <dbReference type="ChEBI" id="CHEBI:29108"/>
    </cofactor>
</comment>
<accession>A0ABD0KXR7</accession>
<dbReference type="InterPro" id="IPR000742">
    <property type="entry name" value="EGF"/>
</dbReference>
<evidence type="ECO:0000313" key="11">
    <source>
        <dbReference type="EMBL" id="KAK7491959.1"/>
    </source>
</evidence>
<evidence type="ECO:0000256" key="2">
    <source>
        <dbReference type="ARBA" id="ARBA00008779"/>
    </source>
</evidence>
<dbReference type="InterPro" id="IPR047115">
    <property type="entry name" value="ARSB"/>
</dbReference>
<evidence type="ECO:0000256" key="4">
    <source>
        <dbReference type="ARBA" id="ARBA00022801"/>
    </source>
</evidence>
<evidence type="ECO:0000259" key="9">
    <source>
        <dbReference type="PROSITE" id="PS50026"/>
    </source>
</evidence>
<dbReference type="EMBL" id="JACVVK020000108">
    <property type="protein sequence ID" value="KAK7491959.1"/>
    <property type="molecule type" value="Genomic_DNA"/>
</dbReference>
<dbReference type="Pfam" id="PF00008">
    <property type="entry name" value="EGF"/>
    <property type="match status" value="1"/>
</dbReference>
<feature type="domain" description="C-type lectin" evidence="10">
    <location>
        <begin position="732"/>
        <end position="853"/>
    </location>
</feature>
<feature type="domain" description="C-type lectin" evidence="10">
    <location>
        <begin position="590"/>
        <end position="706"/>
    </location>
</feature>
<dbReference type="SMART" id="SM00181">
    <property type="entry name" value="EGF"/>
    <property type="match status" value="1"/>
</dbReference>
<dbReference type="Gene3D" id="3.30.1120.10">
    <property type="match status" value="1"/>
</dbReference>
<feature type="non-terminal residue" evidence="11">
    <location>
        <position position="1"/>
    </location>
</feature>
<keyword evidence="4" id="KW-0378">Hydrolase</keyword>
<dbReference type="GO" id="GO:0008484">
    <property type="term" value="F:sulfuric ester hydrolase activity"/>
    <property type="evidence" value="ECO:0007669"/>
    <property type="project" value="UniProtKB-ARBA"/>
</dbReference>
<dbReference type="PROSITE" id="PS00022">
    <property type="entry name" value="EGF_1"/>
    <property type="match status" value="1"/>
</dbReference>
<evidence type="ECO:0000259" key="10">
    <source>
        <dbReference type="PROSITE" id="PS50041"/>
    </source>
</evidence>
<dbReference type="InterPro" id="IPR000917">
    <property type="entry name" value="Sulfatase_N"/>
</dbReference>
<evidence type="ECO:0000256" key="8">
    <source>
        <dbReference type="PROSITE-ProRule" id="PRU00076"/>
    </source>
</evidence>
<dbReference type="InterPro" id="IPR001304">
    <property type="entry name" value="C-type_lectin-like"/>
</dbReference>
<comment type="caution">
    <text evidence="11">The sequence shown here is derived from an EMBL/GenBank/DDBJ whole genome shotgun (WGS) entry which is preliminary data.</text>
</comment>
<evidence type="ECO:0000313" key="12">
    <source>
        <dbReference type="Proteomes" id="UP001519460"/>
    </source>
</evidence>
<dbReference type="SUPFAM" id="SSF57196">
    <property type="entry name" value="EGF/Laminin"/>
    <property type="match status" value="1"/>
</dbReference>
<feature type="disulfide bond" evidence="8">
    <location>
        <begin position="437"/>
        <end position="446"/>
    </location>
</feature>
<reference evidence="11 12" key="1">
    <citation type="journal article" date="2023" name="Sci. Data">
        <title>Genome assembly of the Korean intertidal mud-creeper Batillaria attramentaria.</title>
        <authorList>
            <person name="Patra A.K."/>
            <person name="Ho P.T."/>
            <person name="Jun S."/>
            <person name="Lee S.J."/>
            <person name="Kim Y."/>
            <person name="Won Y.J."/>
        </authorList>
    </citation>
    <scope>NUCLEOTIDE SEQUENCE [LARGE SCALE GENOMIC DNA]</scope>
    <source>
        <strain evidence="11">Wonlab-2016</strain>
    </source>
</reference>
<dbReference type="PANTHER" id="PTHR10342">
    <property type="entry name" value="ARYLSULFATASE"/>
    <property type="match status" value="1"/>
</dbReference>
<dbReference type="Proteomes" id="UP001519460">
    <property type="component" value="Unassembled WGS sequence"/>
</dbReference>
<dbReference type="SMART" id="SM00034">
    <property type="entry name" value="CLECT"/>
    <property type="match status" value="2"/>
</dbReference>
<evidence type="ECO:0000256" key="6">
    <source>
        <dbReference type="ARBA" id="ARBA00023157"/>
    </source>
</evidence>
<dbReference type="PROSITE" id="PS50041">
    <property type="entry name" value="C_TYPE_LECTIN_2"/>
    <property type="match status" value="2"/>
</dbReference>
<organism evidence="11 12">
    <name type="scientific">Batillaria attramentaria</name>
    <dbReference type="NCBI Taxonomy" id="370345"/>
    <lineage>
        <taxon>Eukaryota</taxon>
        <taxon>Metazoa</taxon>
        <taxon>Spiralia</taxon>
        <taxon>Lophotrochozoa</taxon>
        <taxon>Mollusca</taxon>
        <taxon>Gastropoda</taxon>
        <taxon>Caenogastropoda</taxon>
        <taxon>Sorbeoconcha</taxon>
        <taxon>Cerithioidea</taxon>
        <taxon>Batillariidae</taxon>
        <taxon>Batillaria</taxon>
    </lineage>
</organism>
<feature type="domain" description="EGF-like" evidence="9">
    <location>
        <begin position="409"/>
        <end position="447"/>
    </location>
</feature>
<feature type="disulfide bond" evidence="8">
    <location>
        <begin position="418"/>
        <end position="435"/>
    </location>
</feature>
<keyword evidence="7" id="KW-0325">Glycoprotein</keyword>
<keyword evidence="3" id="KW-0479">Metal-binding</keyword>
<dbReference type="CDD" id="cd00054">
    <property type="entry name" value="EGF_CA"/>
    <property type="match status" value="1"/>
</dbReference>
<evidence type="ECO:0000256" key="5">
    <source>
        <dbReference type="ARBA" id="ARBA00022837"/>
    </source>
</evidence>
<evidence type="ECO:0000256" key="1">
    <source>
        <dbReference type="ARBA" id="ARBA00001913"/>
    </source>
</evidence>
<comment type="caution">
    <text evidence="8">Lacks conserved residue(s) required for the propagation of feature annotation.</text>
</comment>
<evidence type="ECO:0000256" key="7">
    <source>
        <dbReference type="ARBA" id="ARBA00023180"/>
    </source>
</evidence>
<dbReference type="InterPro" id="IPR017850">
    <property type="entry name" value="Alkaline_phosphatase_core_sf"/>
</dbReference>
<dbReference type="Pfam" id="PF00059">
    <property type="entry name" value="Lectin_C"/>
    <property type="match status" value="2"/>
</dbReference>
<dbReference type="InterPro" id="IPR018378">
    <property type="entry name" value="C-type_lectin_CS"/>
</dbReference>
<gene>
    <name evidence="11" type="ORF">BaRGS_00016805</name>
</gene>
<keyword evidence="6 8" id="KW-1015">Disulfide bond</keyword>
<dbReference type="Pfam" id="PF00884">
    <property type="entry name" value="Sulfatase"/>
    <property type="match status" value="1"/>
</dbReference>
<dbReference type="InterPro" id="IPR016186">
    <property type="entry name" value="C-type_lectin-like/link_sf"/>
</dbReference>
<dbReference type="PANTHER" id="PTHR10342:SF274">
    <property type="entry name" value="ARYLSULFATASE B"/>
    <property type="match status" value="1"/>
</dbReference>
<protein>
    <submittedName>
        <fullName evidence="11">Uncharacterized protein</fullName>
    </submittedName>
</protein>
<evidence type="ECO:0000256" key="3">
    <source>
        <dbReference type="ARBA" id="ARBA00022723"/>
    </source>
</evidence>
<dbReference type="PROSITE" id="PS00615">
    <property type="entry name" value="C_TYPE_LECTIN_1"/>
    <property type="match status" value="1"/>
</dbReference>
<keyword evidence="12" id="KW-1185">Reference proteome</keyword>